<dbReference type="GO" id="GO:0030515">
    <property type="term" value="F:snoRNA binding"/>
    <property type="evidence" value="ECO:0007669"/>
    <property type="project" value="InterPro"/>
</dbReference>
<dbReference type="Pfam" id="PF08297">
    <property type="entry name" value="U3_snoRNA_assoc"/>
    <property type="match status" value="1"/>
</dbReference>
<reference evidence="2" key="1">
    <citation type="journal article" date="2021" name="IMA Fungus">
        <title>Genomic characterization of three marine fungi, including Emericellopsis atlantica sp. nov. with signatures of a generalist lifestyle and marine biomass degradation.</title>
        <authorList>
            <person name="Hagestad O.C."/>
            <person name="Hou L."/>
            <person name="Andersen J.H."/>
            <person name="Hansen E.H."/>
            <person name="Altermark B."/>
            <person name="Li C."/>
            <person name="Kuhnert E."/>
            <person name="Cox R.J."/>
            <person name="Crous P.W."/>
            <person name="Spatafora J.W."/>
            <person name="Lail K."/>
            <person name="Amirebrahimi M."/>
            <person name="Lipzen A."/>
            <person name="Pangilinan J."/>
            <person name="Andreopoulos W."/>
            <person name="Hayes R.D."/>
            <person name="Ng V."/>
            <person name="Grigoriev I.V."/>
            <person name="Jackson S.A."/>
            <person name="Sutton T.D.S."/>
            <person name="Dobson A.D.W."/>
            <person name="Rama T."/>
        </authorList>
    </citation>
    <scope>NUCLEOTIDE SEQUENCE</scope>
    <source>
        <strain evidence="2">TRa018bII</strain>
    </source>
</reference>
<feature type="compositionally biased region" description="Polar residues" evidence="1">
    <location>
        <begin position="209"/>
        <end position="229"/>
    </location>
</feature>
<feature type="region of interest" description="Disordered" evidence="1">
    <location>
        <begin position="73"/>
        <end position="109"/>
    </location>
</feature>
<dbReference type="InterPro" id="IPR013268">
    <property type="entry name" value="UTP16"/>
</dbReference>
<sequence>MIISPEVTPVVEIPTMDPIPASELSNSENIVEDADDEGPISSLDAMDDEVVPDRSVKLSDVSVQLPDVKASTYEIEDRELSEEESVDEGPEEEAFSRSYHTSIPDDFQNEDRAGEEVEVVNQIIELGEPAPESETIEQDIEDGNVEEAGEGPISFCSLDGSVEVANPVLSSRPELQDIVNEVPIEEKGDTIAEEVAQPGEQLEEEETSQKQSPVSTESSTHIKNDANQATATLPNISAAKYLRTELPALLPDDFLTDEDATAVAKQTAPMVAKKTKFADVPEVPKTRRIGTTAYKVEKVENPLLAPKSKTAARSTKESWIQHGRSGAKTNPNRKPFSKGFFVSKK</sequence>
<feature type="compositionally biased region" description="Acidic residues" evidence="1">
    <location>
        <begin position="74"/>
        <end position="93"/>
    </location>
</feature>
<feature type="region of interest" description="Disordered" evidence="1">
    <location>
        <begin position="305"/>
        <end position="345"/>
    </location>
</feature>
<dbReference type="EMBL" id="MU251392">
    <property type="protein sequence ID" value="KAG9237153.1"/>
    <property type="molecule type" value="Genomic_DNA"/>
</dbReference>
<comment type="caution">
    <text evidence="2">The sequence shown here is derived from an EMBL/GenBank/DDBJ whole genome shotgun (WGS) entry which is preliminary data.</text>
</comment>
<name>A0A9P7YQA3_9HELO</name>
<dbReference type="AlphaFoldDB" id="A0A9P7YQA3"/>
<proteinExistence type="predicted"/>
<dbReference type="OrthoDB" id="5245631at2759"/>
<dbReference type="Proteomes" id="UP000824998">
    <property type="component" value="Unassembled WGS sequence"/>
</dbReference>
<dbReference type="GO" id="GO:0006364">
    <property type="term" value="P:rRNA processing"/>
    <property type="evidence" value="ECO:0007669"/>
    <property type="project" value="InterPro"/>
</dbReference>
<protein>
    <submittedName>
        <fullName evidence="2">Uncharacterized protein</fullName>
    </submittedName>
</protein>
<evidence type="ECO:0000256" key="1">
    <source>
        <dbReference type="SAM" id="MobiDB-lite"/>
    </source>
</evidence>
<evidence type="ECO:0000313" key="3">
    <source>
        <dbReference type="Proteomes" id="UP000824998"/>
    </source>
</evidence>
<keyword evidence="3" id="KW-1185">Reference proteome</keyword>
<organism evidence="2 3">
    <name type="scientific">Amylocarpus encephaloides</name>
    <dbReference type="NCBI Taxonomy" id="45428"/>
    <lineage>
        <taxon>Eukaryota</taxon>
        <taxon>Fungi</taxon>
        <taxon>Dikarya</taxon>
        <taxon>Ascomycota</taxon>
        <taxon>Pezizomycotina</taxon>
        <taxon>Leotiomycetes</taxon>
        <taxon>Helotiales</taxon>
        <taxon>Helotiales incertae sedis</taxon>
        <taxon>Amylocarpus</taxon>
    </lineage>
</organism>
<feature type="region of interest" description="Disordered" evidence="1">
    <location>
        <begin position="183"/>
        <end position="229"/>
    </location>
</feature>
<gene>
    <name evidence="2" type="ORF">BJ875DRAFT_175088</name>
</gene>
<evidence type="ECO:0000313" key="2">
    <source>
        <dbReference type="EMBL" id="KAG9237153.1"/>
    </source>
</evidence>
<accession>A0A9P7YQA3</accession>